<evidence type="ECO:0000313" key="2">
    <source>
        <dbReference type="EMBL" id="MDR6403788.1"/>
    </source>
</evidence>
<feature type="domain" description="Chitin-binding type-2" evidence="1">
    <location>
        <begin position="769"/>
        <end position="822"/>
    </location>
</feature>
<gene>
    <name evidence="2" type="ORF">J2781_000692</name>
</gene>
<dbReference type="Pfam" id="PF01607">
    <property type="entry name" value="CBM_14"/>
    <property type="match status" value="1"/>
</dbReference>
<dbReference type="Gene3D" id="2.170.140.10">
    <property type="entry name" value="Chitin binding domain"/>
    <property type="match status" value="1"/>
</dbReference>
<accession>A0ABU1LAN6</accession>
<dbReference type="PROSITE" id="PS50940">
    <property type="entry name" value="CHIT_BIND_II"/>
    <property type="match status" value="1"/>
</dbReference>
<evidence type="ECO:0000259" key="1">
    <source>
        <dbReference type="PROSITE" id="PS50940"/>
    </source>
</evidence>
<dbReference type="EMBL" id="JAVDQS010000001">
    <property type="protein sequence ID" value="MDR6403788.1"/>
    <property type="molecule type" value="Genomic_DNA"/>
</dbReference>
<evidence type="ECO:0000313" key="3">
    <source>
        <dbReference type="Proteomes" id="UP001184853"/>
    </source>
</evidence>
<dbReference type="SUPFAM" id="SSF57625">
    <property type="entry name" value="Invertebrate chitin-binding proteins"/>
    <property type="match status" value="1"/>
</dbReference>
<comment type="caution">
    <text evidence="2">The sequence shown here is derived from an EMBL/GenBank/DDBJ whole genome shotgun (WGS) entry which is preliminary data.</text>
</comment>
<dbReference type="Proteomes" id="UP001184853">
    <property type="component" value="Unassembled WGS sequence"/>
</dbReference>
<proteinExistence type="predicted"/>
<protein>
    <recommendedName>
        <fullName evidence="1">Chitin-binding type-2 domain-containing protein</fullName>
    </recommendedName>
</protein>
<dbReference type="InterPro" id="IPR002557">
    <property type="entry name" value="Chitin-bd_dom"/>
</dbReference>
<name>A0ABU1LAN6_9FLAO</name>
<organism evidence="2 3">
    <name type="scientific">Chryseobacterium geocarposphaerae</name>
    <dbReference type="NCBI Taxonomy" id="1416776"/>
    <lineage>
        <taxon>Bacteria</taxon>
        <taxon>Pseudomonadati</taxon>
        <taxon>Bacteroidota</taxon>
        <taxon>Flavobacteriia</taxon>
        <taxon>Flavobacteriales</taxon>
        <taxon>Weeksellaceae</taxon>
        <taxon>Chryseobacterium group</taxon>
        <taxon>Chryseobacterium</taxon>
    </lineage>
</organism>
<sequence length="822" mass="83466">MKNKMIILWGFLFSGLVFAQIGINSKDPLSTLDINAKNSTGVTTATDGILIPRVDRQRAQSMTNIPISTLIYVNNISTGTQSGVAFNIDETGFYYFNGTEWVKLRDPFKTGTIVTGWETSGNTATDPTANFIGTTDNQGLAIRTNNTIRAIIENTGIMRMGNITNASGNQSTVSIANESTSGASVLPGVLSVVDSRLSTSSIENPPTADIFNGRGGPASDLLTLGTNTNSQAPNYTPRSIAFYNVNATNTGNIGQIAWVATPGKVTRLSETAASISDYTRDKTNNYAGLSFSTRGTSGFGSRMVINPNGFVGIGTTTPTSLLDLGATFGSNIIDVAGKKLAVYNNAAGTDFYGLGISGGFLQFHAASMPDEAPGMVLNGNGNVGIGTTSIAGNVILDLSANNKAFLPPRLTTAQRDALTPKQAGMMVYNVTTNCLEFWNSNAWVSTCAIVAPPLGAITGISCATATVSGTLVANAPASGVTVTIPYTGGNGGSHGGQTVISTDIPGLTATLAAGSFANGSGSLVYTITGTPPVTGTARFAINIGGQACSLQVPVGLPAAAVTTLSCATAVNNGTLTAGTAASGVSSSIPYTGGNGGSYPTQTVNSTGQVTGLTATLTGSNLLNGSGNLTFTITGTPSSAGTASFLISMGSQTCTFTRTVTAPAGIANINCSGATLNGTLKNNNAASGVTLLVPYTGGNGGSYSAQSIPSTGVPGLTATLSANNFNVGSGTLTFNITGTPLGEGTASFSINMGGTLCTASVTVNILQSGDYNCPAGPDGAYPYPNVPNKYIQCITVGGVKYAYIYTCPAGTQWNNTTKQCTAP</sequence>
<keyword evidence="3" id="KW-1185">Reference proteome</keyword>
<dbReference type="RefSeq" id="WP_115982190.1">
    <property type="nucleotide sequence ID" value="NZ_JAVDQS010000001.1"/>
</dbReference>
<dbReference type="InterPro" id="IPR036508">
    <property type="entry name" value="Chitin-bd_dom_sf"/>
</dbReference>
<reference evidence="2 3" key="1">
    <citation type="submission" date="2023-07" db="EMBL/GenBank/DDBJ databases">
        <title>Sorghum-associated microbial communities from plants grown in Nebraska, USA.</title>
        <authorList>
            <person name="Schachtman D."/>
        </authorList>
    </citation>
    <scope>NUCLEOTIDE SEQUENCE [LARGE SCALE GENOMIC DNA]</scope>
    <source>
        <strain evidence="2 3">DS1709</strain>
    </source>
</reference>